<dbReference type="PROSITE" id="PS00198">
    <property type="entry name" value="4FE4S_FER_1"/>
    <property type="match status" value="1"/>
</dbReference>
<dbReference type="InterPro" id="IPR036136">
    <property type="entry name" value="Nit/Sulf_reduc_fer-like_dom_sf"/>
</dbReference>
<evidence type="ECO:0000256" key="10">
    <source>
        <dbReference type="ARBA" id="ARBA00049518"/>
    </source>
</evidence>
<dbReference type="Gene3D" id="3.30.70.3340">
    <property type="match status" value="1"/>
</dbReference>
<dbReference type="InterPro" id="IPR051329">
    <property type="entry name" value="NIR_SIR_4Fe-4S"/>
</dbReference>
<evidence type="ECO:0000256" key="5">
    <source>
        <dbReference type="ARBA" id="ARBA00022723"/>
    </source>
</evidence>
<feature type="domain" description="4Fe-4S ferredoxin-type" evidence="11">
    <location>
        <begin position="163"/>
        <end position="195"/>
    </location>
</feature>
<comment type="caution">
    <text evidence="12">The sequence shown here is derived from an EMBL/GenBank/DDBJ whole genome shotgun (WGS) entry which is preliminary data.</text>
</comment>
<evidence type="ECO:0000256" key="3">
    <source>
        <dbReference type="ARBA" id="ARBA00022485"/>
    </source>
</evidence>
<dbReference type="Gene3D" id="3.30.70.20">
    <property type="match status" value="1"/>
</dbReference>
<dbReference type="SUPFAM" id="SSF54862">
    <property type="entry name" value="4Fe-4S ferredoxins"/>
    <property type="match status" value="1"/>
</dbReference>
<keyword evidence="9" id="KW-0411">Iron-sulfur</keyword>
<dbReference type="Pfam" id="PF01077">
    <property type="entry name" value="NIR_SIR"/>
    <property type="match status" value="1"/>
</dbReference>
<accession>A0A6V8PTE2</accession>
<evidence type="ECO:0000313" key="12">
    <source>
        <dbReference type="EMBL" id="GFP34276.1"/>
    </source>
</evidence>
<dbReference type="SUPFAM" id="SSF55124">
    <property type="entry name" value="Nitrite/Sulfite reductase N-terminal domain-like"/>
    <property type="match status" value="1"/>
</dbReference>
<dbReference type="AlphaFoldDB" id="A0A6V8PTE2"/>
<dbReference type="SUPFAM" id="SSF56014">
    <property type="entry name" value="Nitrite and sulphite reductase 4Fe-4S domain-like"/>
    <property type="match status" value="1"/>
</dbReference>
<organism evidence="12 13">
    <name type="scientific">Candidatus Hakubella thermalkaliphila</name>
    <dbReference type="NCBI Taxonomy" id="2754717"/>
    <lineage>
        <taxon>Bacteria</taxon>
        <taxon>Bacillati</taxon>
        <taxon>Actinomycetota</taxon>
        <taxon>Actinomycetota incertae sedis</taxon>
        <taxon>Candidatus Hakubellales</taxon>
        <taxon>Candidatus Hakubellaceae</taxon>
        <taxon>Candidatus Hakubella</taxon>
    </lineage>
</organism>
<gene>
    <name evidence="12" type="ORF">HKBW3S43_00068</name>
</gene>
<keyword evidence="8" id="KW-0408">Iron</keyword>
<dbReference type="Proteomes" id="UP000576480">
    <property type="component" value="Unassembled WGS sequence"/>
</dbReference>
<dbReference type="EC" id="1.8.7.1" evidence="2"/>
<proteinExistence type="predicted"/>
<dbReference type="InterPro" id="IPR006066">
    <property type="entry name" value="NO2/SO3_Rdtase_FeS/sirohaem_BS"/>
</dbReference>
<dbReference type="GO" id="GO:0020037">
    <property type="term" value="F:heme binding"/>
    <property type="evidence" value="ECO:0007669"/>
    <property type="project" value="InterPro"/>
</dbReference>
<dbReference type="Gene3D" id="3.30.413.10">
    <property type="entry name" value="Sulfite Reductase Hemoprotein, domain 1"/>
    <property type="match status" value="1"/>
</dbReference>
<dbReference type="GO" id="GO:0046872">
    <property type="term" value="F:metal ion binding"/>
    <property type="evidence" value="ECO:0007669"/>
    <property type="project" value="UniProtKB-KW"/>
</dbReference>
<keyword evidence="5" id="KW-0479">Metal-binding</keyword>
<keyword evidence="7" id="KW-0560">Oxidoreductase</keyword>
<dbReference type="GO" id="GO:0050311">
    <property type="term" value="F:sulfite reductase (ferredoxin) activity"/>
    <property type="evidence" value="ECO:0007669"/>
    <property type="project" value="UniProtKB-EC"/>
</dbReference>
<keyword evidence="4" id="KW-0349">Heme</keyword>
<dbReference type="InterPro" id="IPR045854">
    <property type="entry name" value="NO2/SO3_Rdtase_4Fe4S_sf"/>
</dbReference>
<evidence type="ECO:0000256" key="8">
    <source>
        <dbReference type="ARBA" id="ARBA00023004"/>
    </source>
</evidence>
<comment type="catalytic activity">
    <reaction evidence="10">
        <text>hydrogen sulfide + 6 oxidized [2Fe-2S]-[ferredoxin] + 3 H2O = sulfite + 6 reduced [2Fe-2S]-[ferredoxin] + 7 H(+)</text>
        <dbReference type="Rhea" id="RHEA:23132"/>
        <dbReference type="Rhea" id="RHEA-COMP:10000"/>
        <dbReference type="Rhea" id="RHEA-COMP:10001"/>
        <dbReference type="ChEBI" id="CHEBI:15377"/>
        <dbReference type="ChEBI" id="CHEBI:15378"/>
        <dbReference type="ChEBI" id="CHEBI:17359"/>
        <dbReference type="ChEBI" id="CHEBI:29919"/>
        <dbReference type="ChEBI" id="CHEBI:33737"/>
        <dbReference type="ChEBI" id="CHEBI:33738"/>
        <dbReference type="EC" id="1.8.7.1"/>
    </reaction>
</comment>
<dbReference type="EMBL" id="BLSB01000002">
    <property type="protein sequence ID" value="GFP34276.1"/>
    <property type="molecule type" value="Genomic_DNA"/>
</dbReference>
<dbReference type="InterPro" id="IPR005117">
    <property type="entry name" value="NiRdtase/SiRdtase_haem-b_fer"/>
</dbReference>
<feature type="domain" description="4Fe-4S ferredoxin-type" evidence="11">
    <location>
        <begin position="196"/>
        <end position="224"/>
    </location>
</feature>
<reference evidence="12 13" key="1">
    <citation type="journal article" date="2020" name="Front. Microbiol.">
        <title>Single-cell genomics of novel Actinobacteria with the Wood-Ljungdahl pathway discovered in a serpentinizing system.</title>
        <authorList>
            <person name="Merino N."/>
            <person name="Kawai M."/>
            <person name="Boyd E.S."/>
            <person name="Colman D.R."/>
            <person name="McGlynn S.E."/>
            <person name="Nealson K.H."/>
            <person name="Kurokawa K."/>
            <person name="Hongoh Y."/>
        </authorList>
    </citation>
    <scope>NUCLEOTIDE SEQUENCE [LARGE SCALE GENOMIC DNA]</scope>
    <source>
        <strain evidence="12 13">S43</strain>
    </source>
</reference>
<keyword evidence="3" id="KW-0004">4Fe-4S</keyword>
<evidence type="ECO:0000256" key="9">
    <source>
        <dbReference type="ARBA" id="ARBA00023014"/>
    </source>
</evidence>
<dbReference type="Pfam" id="PF03460">
    <property type="entry name" value="NIR_SIR_ferr"/>
    <property type="match status" value="1"/>
</dbReference>
<evidence type="ECO:0000256" key="2">
    <source>
        <dbReference type="ARBA" id="ARBA00012353"/>
    </source>
</evidence>
<dbReference type="Pfam" id="PF00037">
    <property type="entry name" value="Fer4"/>
    <property type="match status" value="2"/>
</dbReference>
<evidence type="ECO:0000256" key="1">
    <source>
        <dbReference type="ARBA" id="ARBA00003247"/>
    </source>
</evidence>
<dbReference type="PANTHER" id="PTHR32439:SF9">
    <property type="entry name" value="BLR3264 PROTEIN"/>
    <property type="match status" value="1"/>
</dbReference>
<dbReference type="RefSeq" id="WP_176229084.1">
    <property type="nucleotide sequence ID" value="NZ_BLSB01000002.1"/>
</dbReference>
<dbReference type="PANTHER" id="PTHR32439">
    <property type="entry name" value="FERREDOXIN--NITRITE REDUCTASE, CHLOROPLASTIC"/>
    <property type="match status" value="1"/>
</dbReference>
<evidence type="ECO:0000256" key="7">
    <source>
        <dbReference type="ARBA" id="ARBA00023002"/>
    </source>
</evidence>
<dbReference type="PROSITE" id="PS51379">
    <property type="entry name" value="4FE4S_FER_2"/>
    <property type="match status" value="2"/>
</dbReference>
<sequence>MADRTGPTLDLDILKAGGLIKQRQPDLFSVRVRALAGNLTAGQLAKLGEISTKYGKGYVHVTMRQGVEIPFVHLDNLERVTEELDEVGLKLGACGPRFRVITACQGVSICNHGLGDTESLAKKIDERYYGRSGLPHKFKVGIAGCPNACIKPQENDLGFMGVAQPILDESDGAECISCGICEDVCPVKAIQLVDGKPEIDLTKCVNDGKCINSCPTGSLRPEREGWTVFVGGKFGKHPQLGWVFDKFISEEEAVELVEKILKAYCHLAHKRERLGELINRIGLEKFREAVQSEQI</sequence>
<dbReference type="InterPro" id="IPR006067">
    <property type="entry name" value="NO2/SO3_Rdtase_4Fe4S_dom"/>
</dbReference>
<evidence type="ECO:0000256" key="6">
    <source>
        <dbReference type="ARBA" id="ARBA00022784"/>
    </source>
</evidence>
<dbReference type="InterPro" id="IPR017896">
    <property type="entry name" value="4Fe4S_Fe-S-bd"/>
</dbReference>
<evidence type="ECO:0000259" key="11">
    <source>
        <dbReference type="PROSITE" id="PS51379"/>
    </source>
</evidence>
<evidence type="ECO:0000313" key="13">
    <source>
        <dbReference type="Proteomes" id="UP000576480"/>
    </source>
</evidence>
<name>A0A6V8PTE2_9ACTN</name>
<dbReference type="PRINTS" id="PR00397">
    <property type="entry name" value="SIROHAEM"/>
</dbReference>
<evidence type="ECO:0000256" key="4">
    <source>
        <dbReference type="ARBA" id="ARBA00022617"/>
    </source>
</evidence>
<dbReference type="GO" id="GO:0051539">
    <property type="term" value="F:4 iron, 4 sulfur cluster binding"/>
    <property type="evidence" value="ECO:0007669"/>
    <property type="project" value="UniProtKB-KW"/>
</dbReference>
<dbReference type="InterPro" id="IPR017900">
    <property type="entry name" value="4Fe4S_Fe_S_CS"/>
</dbReference>
<comment type="function">
    <text evidence="1">Catalyzes the reduction of sulfite to sulfide, a step in the biosynthesis of sulfur-containing amino acids and cofactors.</text>
</comment>
<protein>
    <recommendedName>
        <fullName evidence="2">assimilatory sulfite reductase (ferredoxin)</fullName>
        <ecNumber evidence="2">1.8.7.1</ecNumber>
    </recommendedName>
</protein>
<keyword evidence="6" id="KW-0883">Thioether bond</keyword>